<evidence type="ECO:0000313" key="2">
    <source>
        <dbReference type="Proteomes" id="UP000501793"/>
    </source>
</evidence>
<organism evidence="1 2">
    <name type="scientific">Kyrpidia spormannii</name>
    <dbReference type="NCBI Taxonomy" id="2055160"/>
    <lineage>
        <taxon>Bacteria</taxon>
        <taxon>Bacillati</taxon>
        <taxon>Bacillota</taxon>
        <taxon>Bacilli</taxon>
        <taxon>Bacillales</taxon>
        <taxon>Alicyclobacillaceae</taxon>
        <taxon>Kyrpidia</taxon>
    </lineage>
</organism>
<sequence>MTAKVNRQFMPSQEGPFMGPFPFLGNLYKQHFYIQRGGLAHAVEAVGGFDACRYRWWIRSGLSG</sequence>
<dbReference type="Proteomes" id="UP000501793">
    <property type="component" value="Chromosome"/>
</dbReference>
<evidence type="ECO:0000313" key="1">
    <source>
        <dbReference type="EMBL" id="CAB3395526.1"/>
    </source>
</evidence>
<proteinExistence type="predicted"/>
<name>A0ACA8ZEE3_9BACL</name>
<protein>
    <submittedName>
        <fullName evidence="1">Uncharacterized protein</fullName>
    </submittedName>
</protein>
<accession>A0ACA8ZEE3</accession>
<reference evidence="1" key="1">
    <citation type="submission" date="2020-04" db="EMBL/GenBank/DDBJ databases">
        <authorList>
            <person name="Hogendoorn C."/>
        </authorList>
    </citation>
    <scope>NUCLEOTIDE SEQUENCE</scope>
    <source>
        <strain evidence="1">FAVT5</strain>
    </source>
</reference>
<dbReference type="EMBL" id="LR792684">
    <property type="protein sequence ID" value="CAB3395526.1"/>
    <property type="molecule type" value="Genomic_DNA"/>
</dbReference>
<gene>
    <name evidence="1" type="ORF">FAVT5_3430</name>
</gene>
<keyword evidence="2" id="KW-1185">Reference proteome</keyword>